<dbReference type="AlphaFoldDB" id="A0AAV1RD03"/>
<organism evidence="1 2">
    <name type="scientific">Dovyalis caffra</name>
    <dbReference type="NCBI Taxonomy" id="77055"/>
    <lineage>
        <taxon>Eukaryota</taxon>
        <taxon>Viridiplantae</taxon>
        <taxon>Streptophyta</taxon>
        <taxon>Embryophyta</taxon>
        <taxon>Tracheophyta</taxon>
        <taxon>Spermatophyta</taxon>
        <taxon>Magnoliopsida</taxon>
        <taxon>eudicotyledons</taxon>
        <taxon>Gunneridae</taxon>
        <taxon>Pentapetalae</taxon>
        <taxon>rosids</taxon>
        <taxon>fabids</taxon>
        <taxon>Malpighiales</taxon>
        <taxon>Salicaceae</taxon>
        <taxon>Flacourtieae</taxon>
        <taxon>Dovyalis</taxon>
    </lineage>
</organism>
<sequence length="147" mass="16958">MDAKISSQNQNQNKVLHVSTTLYPQFKLPDDWVVGRRCRSKRGNRRRYKDKGSVWRATLAISPNMVSNTVVLNNDWYPFGAAWKLQILYLEVLPANCMLRVEHYIEPETGKRFHSLRSVSKNLTEVKEHTATLEALKAGDHFSVSKE</sequence>
<comment type="caution">
    <text evidence="1">The sequence shown here is derived from an EMBL/GenBank/DDBJ whole genome shotgun (WGS) entry which is preliminary data.</text>
</comment>
<evidence type="ECO:0000313" key="1">
    <source>
        <dbReference type="EMBL" id="CAK7331628.1"/>
    </source>
</evidence>
<keyword evidence="2" id="KW-1185">Reference proteome</keyword>
<dbReference type="EMBL" id="CAWUPB010000913">
    <property type="protein sequence ID" value="CAK7331628.1"/>
    <property type="molecule type" value="Genomic_DNA"/>
</dbReference>
<gene>
    <name evidence="1" type="ORF">DCAF_LOCUS8569</name>
</gene>
<accession>A0AAV1RD03</accession>
<evidence type="ECO:0000313" key="2">
    <source>
        <dbReference type="Proteomes" id="UP001314170"/>
    </source>
</evidence>
<name>A0AAV1RD03_9ROSI</name>
<proteinExistence type="predicted"/>
<protein>
    <submittedName>
        <fullName evidence="1">Uncharacterized protein</fullName>
    </submittedName>
</protein>
<reference evidence="1 2" key="1">
    <citation type="submission" date="2024-01" db="EMBL/GenBank/DDBJ databases">
        <authorList>
            <person name="Waweru B."/>
        </authorList>
    </citation>
    <scope>NUCLEOTIDE SEQUENCE [LARGE SCALE GENOMIC DNA]</scope>
</reference>
<dbReference type="Proteomes" id="UP001314170">
    <property type="component" value="Unassembled WGS sequence"/>
</dbReference>